<keyword evidence="2 4" id="KW-0863">Zinc-finger</keyword>
<dbReference type="GO" id="GO:0003676">
    <property type="term" value="F:nucleic acid binding"/>
    <property type="evidence" value="ECO:0007669"/>
    <property type="project" value="InterPro"/>
</dbReference>
<organism evidence="7 8">
    <name type="scientific">Acer yangbiense</name>
    <dbReference type="NCBI Taxonomy" id="1000413"/>
    <lineage>
        <taxon>Eukaryota</taxon>
        <taxon>Viridiplantae</taxon>
        <taxon>Streptophyta</taxon>
        <taxon>Embryophyta</taxon>
        <taxon>Tracheophyta</taxon>
        <taxon>Spermatophyta</taxon>
        <taxon>Magnoliopsida</taxon>
        <taxon>eudicotyledons</taxon>
        <taxon>Gunneridae</taxon>
        <taxon>Pentapetalae</taxon>
        <taxon>rosids</taxon>
        <taxon>malvids</taxon>
        <taxon>Sapindales</taxon>
        <taxon>Sapindaceae</taxon>
        <taxon>Hippocastanoideae</taxon>
        <taxon>Acereae</taxon>
        <taxon>Acer</taxon>
    </lineage>
</organism>
<dbReference type="InterPro" id="IPR006564">
    <property type="entry name" value="Znf_PMZ"/>
</dbReference>
<dbReference type="InterPro" id="IPR007527">
    <property type="entry name" value="Znf_SWIM"/>
</dbReference>
<dbReference type="PROSITE" id="PS50966">
    <property type="entry name" value="ZF_SWIM"/>
    <property type="match status" value="1"/>
</dbReference>
<evidence type="ECO:0000259" key="6">
    <source>
        <dbReference type="PROSITE" id="PS50966"/>
    </source>
</evidence>
<evidence type="ECO:0000313" key="8">
    <source>
        <dbReference type="Proteomes" id="UP000323000"/>
    </source>
</evidence>
<dbReference type="SMART" id="SM00575">
    <property type="entry name" value="ZnF_PMZ"/>
    <property type="match status" value="1"/>
</dbReference>
<dbReference type="PANTHER" id="PTHR31973">
    <property type="entry name" value="POLYPROTEIN, PUTATIVE-RELATED"/>
    <property type="match status" value="1"/>
</dbReference>
<dbReference type="Proteomes" id="UP000323000">
    <property type="component" value="Chromosome 5"/>
</dbReference>
<evidence type="ECO:0000256" key="2">
    <source>
        <dbReference type="ARBA" id="ARBA00022771"/>
    </source>
</evidence>
<feature type="domain" description="SWIM-type" evidence="6">
    <location>
        <begin position="44"/>
        <end position="76"/>
    </location>
</feature>
<comment type="caution">
    <text evidence="7">The sequence shown here is derived from an EMBL/GenBank/DDBJ whole genome shotgun (WGS) entry which is preliminary data.</text>
</comment>
<keyword evidence="8" id="KW-1185">Reference proteome</keyword>
<dbReference type="Pfam" id="PF04434">
    <property type="entry name" value="SWIM"/>
    <property type="match status" value="1"/>
</dbReference>
<name>A0A5C7HVX9_9ROSI</name>
<evidence type="ECO:0000256" key="4">
    <source>
        <dbReference type="PROSITE-ProRule" id="PRU00325"/>
    </source>
</evidence>
<reference evidence="8" key="1">
    <citation type="journal article" date="2019" name="Gigascience">
        <title>De novo genome assembly of the endangered Acer yangbiense, a plant species with extremely small populations endemic to Yunnan Province, China.</title>
        <authorList>
            <person name="Yang J."/>
            <person name="Wariss H.M."/>
            <person name="Tao L."/>
            <person name="Zhang R."/>
            <person name="Yun Q."/>
            <person name="Hollingsworth P."/>
            <person name="Dao Z."/>
            <person name="Luo G."/>
            <person name="Guo H."/>
            <person name="Ma Y."/>
            <person name="Sun W."/>
        </authorList>
    </citation>
    <scope>NUCLEOTIDE SEQUENCE [LARGE SCALE GENOMIC DNA]</scope>
    <source>
        <strain evidence="8">cv. Malutang</strain>
    </source>
</reference>
<keyword evidence="1" id="KW-0479">Metal-binding</keyword>
<dbReference type="EMBL" id="VAHF01000005">
    <property type="protein sequence ID" value="TXG61100.1"/>
    <property type="molecule type" value="Genomic_DNA"/>
</dbReference>
<gene>
    <name evidence="7" type="ORF">EZV62_012463</name>
</gene>
<evidence type="ECO:0000313" key="7">
    <source>
        <dbReference type="EMBL" id="TXG61100.1"/>
    </source>
</evidence>
<dbReference type="OrthoDB" id="1939383at2759"/>
<dbReference type="AlphaFoldDB" id="A0A5C7HVX9"/>
<sequence length="234" mass="26601">MKWPTNLPPLVYKKLGERQDEARFVTVLCASDHEYEVKDEIKYFIVNLLTQSYDCGLWELSGIPCKHALAIIAVKRSHGEDFMHQYLTKEAYLKTYKNVIHPIPDEAHWPHIQHNKVLPPMQKRMPGRLKKIRKRGPEEPPKQKRSGGVKCRGCGQWGHNIRTCKNNQGKQGNRDVEVKSISKQTPKKRAREVFTQVPPTITQNQVEGNASQHGDVSSQPLTVNAPLHSSGNAS</sequence>
<evidence type="ECO:0000256" key="1">
    <source>
        <dbReference type="ARBA" id="ARBA00022723"/>
    </source>
</evidence>
<dbReference type="GO" id="GO:0008270">
    <property type="term" value="F:zinc ion binding"/>
    <property type="evidence" value="ECO:0007669"/>
    <property type="project" value="UniProtKB-KW"/>
</dbReference>
<dbReference type="InterPro" id="IPR036875">
    <property type="entry name" value="Znf_CCHC_sf"/>
</dbReference>
<feature type="compositionally biased region" description="Polar residues" evidence="5">
    <location>
        <begin position="197"/>
        <end position="234"/>
    </location>
</feature>
<evidence type="ECO:0000256" key="5">
    <source>
        <dbReference type="SAM" id="MobiDB-lite"/>
    </source>
</evidence>
<keyword evidence="3" id="KW-0862">Zinc</keyword>
<protein>
    <recommendedName>
        <fullName evidence="6">SWIM-type domain-containing protein</fullName>
    </recommendedName>
</protein>
<proteinExistence type="predicted"/>
<dbReference type="PANTHER" id="PTHR31973:SF187">
    <property type="entry name" value="MUTATOR TRANSPOSASE MUDRA PROTEIN"/>
    <property type="match status" value="1"/>
</dbReference>
<dbReference type="SUPFAM" id="SSF57756">
    <property type="entry name" value="Retrovirus zinc finger-like domains"/>
    <property type="match status" value="1"/>
</dbReference>
<feature type="region of interest" description="Disordered" evidence="5">
    <location>
        <begin position="132"/>
        <end position="234"/>
    </location>
</feature>
<evidence type="ECO:0000256" key="3">
    <source>
        <dbReference type="ARBA" id="ARBA00022833"/>
    </source>
</evidence>
<accession>A0A5C7HVX9</accession>